<dbReference type="AlphaFoldDB" id="A0AAN9VAW1"/>
<sequence length="187" mass="20872">MYSIMSSSNSFDSPVRSHGSYGEFVRPQFSPSFTSSPMCRNDSSDFIPFGPSPPGHNRGRGRWRGRNRSFMSNTSTSSGHNSSFSPGIGERPSPYKQNSPHGHWRGRGNKGNFRNHNQRVDISAYFHPSMLEDPWAVLEEKLENDLKSNSQCSSTSTRLESDTRNSDTESSVENEPSIEISSQESVS</sequence>
<accession>A0AAN9VAW1</accession>
<keyword evidence="3" id="KW-1185">Reference proteome</keyword>
<feature type="compositionally biased region" description="Basic residues" evidence="1">
    <location>
        <begin position="57"/>
        <end position="67"/>
    </location>
</feature>
<dbReference type="Pfam" id="PF15502">
    <property type="entry name" value="MPLKIP"/>
    <property type="match status" value="1"/>
</dbReference>
<dbReference type="EMBL" id="JAZDUA010000526">
    <property type="protein sequence ID" value="KAK7791546.1"/>
    <property type="molecule type" value="Genomic_DNA"/>
</dbReference>
<organism evidence="2 3">
    <name type="scientific">Gryllus longicercus</name>
    <dbReference type="NCBI Taxonomy" id="2509291"/>
    <lineage>
        <taxon>Eukaryota</taxon>
        <taxon>Metazoa</taxon>
        <taxon>Ecdysozoa</taxon>
        <taxon>Arthropoda</taxon>
        <taxon>Hexapoda</taxon>
        <taxon>Insecta</taxon>
        <taxon>Pterygota</taxon>
        <taxon>Neoptera</taxon>
        <taxon>Polyneoptera</taxon>
        <taxon>Orthoptera</taxon>
        <taxon>Ensifera</taxon>
        <taxon>Gryllidea</taxon>
        <taxon>Grylloidea</taxon>
        <taxon>Gryllidae</taxon>
        <taxon>Gryllinae</taxon>
        <taxon>Gryllus</taxon>
    </lineage>
</organism>
<name>A0AAN9VAW1_9ORTH</name>
<evidence type="ECO:0000256" key="1">
    <source>
        <dbReference type="SAM" id="MobiDB-lite"/>
    </source>
</evidence>
<evidence type="ECO:0000313" key="2">
    <source>
        <dbReference type="EMBL" id="KAK7791546.1"/>
    </source>
</evidence>
<feature type="region of interest" description="Disordered" evidence="1">
    <location>
        <begin position="44"/>
        <end position="115"/>
    </location>
</feature>
<feature type="region of interest" description="Disordered" evidence="1">
    <location>
        <begin position="144"/>
        <end position="187"/>
    </location>
</feature>
<feature type="compositionally biased region" description="Polar residues" evidence="1">
    <location>
        <begin position="168"/>
        <end position="187"/>
    </location>
</feature>
<dbReference type="Proteomes" id="UP001378592">
    <property type="component" value="Unassembled WGS sequence"/>
</dbReference>
<reference evidence="2 3" key="1">
    <citation type="submission" date="2024-03" db="EMBL/GenBank/DDBJ databases">
        <title>The genome assembly and annotation of the cricket Gryllus longicercus Weissman &amp; Gray.</title>
        <authorList>
            <person name="Szrajer S."/>
            <person name="Gray D."/>
            <person name="Ylla G."/>
        </authorList>
    </citation>
    <scope>NUCLEOTIDE SEQUENCE [LARGE SCALE GENOMIC DNA]</scope>
    <source>
        <strain evidence="2">DAG 2021-001</strain>
        <tissue evidence="2">Whole body minus gut</tissue>
    </source>
</reference>
<dbReference type="InterPro" id="IPR028265">
    <property type="entry name" value="TTDN1/SICKLE"/>
</dbReference>
<comment type="caution">
    <text evidence="2">The sequence shown here is derived from an EMBL/GenBank/DDBJ whole genome shotgun (WGS) entry which is preliminary data.</text>
</comment>
<proteinExistence type="predicted"/>
<evidence type="ECO:0000313" key="3">
    <source>
        <dbReference type="Proteomes" id="UP001378592"/>
    </source>
</evidence>
<protein>
    <submittedName>
        <fullName evidence="2">Uncharacterized protein</fullName>
    </submittedName>
</protein>
<feature type="compositionally biased region" description="Polar residues" evidence="1">
    <location>
        <begin position="1"/>
        <end position="12"/>
    </location>
</feature>
<feature type="compositionally biased region" description="Low complexity" evidence="1">
    <location>
        <begin position="72"/>
        <end position="85"/>
    </location>
</feature>
<feature type="region of interest" description="Disordered" evidence="1">
    <location>
        <begin position="1"/>
        <end position="25"/>
    </location>
</feature>
<gene>
    <name evidence="2" type="ORF">R5R35_008346</name>
</gene>
<feature type="compositionally biased region" description="Polar residues" evidence="1">
    <location>
        <begin position="147"/>
        <end position="158"/>
    </location>
</feature>